<comment type="caution">
    <text evidence="3">The sequence shown here is derived from an EMBL/GenBank/DDBJ whole genome shotgun (WGS) entry which is preliminary data.</text>
</comment>
<accession>A0AA43TT58</accession>
<keyword evidence="4" id="KW-1185">Reference proteome</keyword>
<protein>
    <submittedName>
        <fullName evidence="3">Uncharacterized protein</fullName>
    </submittedName>
</protein>
<feature type="compositionally biased region" description="Polar residues" evidence="1">
    <location>
        <begin position="236"/>
        <end position="251"/>
    </location>
</feature>
<dbReference type="AlphaFoldDB" id="A0AA43TT58"/>
<reference evidence="3" key="1">
    <citation type="journal article" date="2023" name="Genome Biol. Evol.">
        <title>First Whole Genome Sequence and Flow Cytometry Genome Size Data for the Lichen-Forming Fungus Ramalina farinacea (Ascomycota).</title>
        <authorList>
            <person name="Llewellyn T."/>
            <person name="Mian S."/>
            <person name="Hill R."/>
            <person name="Leitch I.J."/>
            <person name="Gaya E."/>
        </authorList>
    </citation>
    <scope>NUCLEOTIDE SEQUENCE</scope>
    <source>
        <strain evidence="3">LIQ254RAFAR</strain>
    </source>
</reference>
<sequence>MIPVNSHGRATKLMAGFYVVPESIPPVSRTRATYYVDENDGKRVTVPADGSSVGVPAVAEQSQPLGRARNYRASEGQKPGGAVVRNEDQAPLNMHDHLQKRRNRNVASAVEHASGWFNARSACFKDYCQDNTNLTKRCENVKFHESNECKFCLPQRNDTAICEHCTITAGRLNLCLLAAFTALLLMTLVILVLTRRRILRYCQGRMRDIKKQRKIRSGSRSLRKLGRRAEKATGSAELSHQGQASLRQRNASLPKDEEKVRKAAAVPANV</sequence>
<feature type="region of interest" description="Disordered" evidence="1">
    <location>
        <begin position="217"/>
        <end position="270"/>
    </location>
</feature>
<keyword evidence="2" id="KW-1133">Transmembrane helix</keyword>
<name>A0AA43TT58_9LECA</name>
<keyword evidence="2" id="KW-0472">Membrane</keyword>
<dbReference type="EMBL" id="JAPUFD010000012">
    <property type="protein sequence ID" value="MDI1490561.1"/>
    <property type="molecule type" value="Genomic_DNA"/>
</dbReference>
<evidence type="ECO:0000313" key="4">
    <source>
        <dbReference type="Proteomes" id="UP001161017"/>
    </source>
</evidence>
<organism evidence="3 4">
    <name type="scientific">Ramalina farinacea</name>
    <dbReference type="NCBI Taxonomy" id="258253"/>
    <lineage>
        <taxon>Eukaryota</taxon>
        <taxon>Fungi</taxon>
        <taxon>Dikarya</taxon>
        <taxon>Ascomycota</taxon>
        <taxon>Pezizomycotina</taxon>
        <taxon>Lecanoromycetes</taxon>
        <taxon>OSLEUM clade</taxon>
        <taxon>Lecanoromycetidae</taxon>
        <taxon>Lecanorales</taxon>
        <taxon>Lecanorineae</taxon>
        <taxon>Ramalinaceae</taxon>
        <taxon>Ramalina</taxon>
    </lineage>
</organism>
<feature type="compositionally biased region" description="Basic residues" evidence="1">
    <location>
        <begin position="217"/>
        <end position="226"/>
    </location>
</feature>
<feature type="transmembrane region" description="Helical" evidence="2">
    <location>
        <begin position="171"/>
        <end position="193"/>
    </location>
</feature>
<evidence type="ECO:0000313" key="3">
    <source>
        <dbReference type="EMBL" id="MDI1490561.1"/>
    </source>
</evidence>
<gene>
    <name evidence="3" type="ORF">OHK93_001765</name>
</gene>
<keyword evidence="2" id="KW-0812">Transmembrane</keyword>
<feature type="region of interest" description="Disordered" evidence="1">
    <location>
        <begin position="62"/>
        <end position="84"/>
    </location>
</feature>
<dbReference type="Proteomes" id="UP001161017">
    <property type="component" value="Unassembled WGS sequence"/>
</dbReference>
<evidence type="ECO:0000256" key="1">
    <source>
        <dbReference type="SAM" id="MobiDB-lite"/>
    </source>
</evidence>
<proteinExistence type="predicted"/>
<evidence type="ECO:0000256" key="2">
    <source>
        <dbReference type="SAM" id="Phobius"/>
    </source>
</evidence>